<dbReference type="InterPro" id="IPR053967">
    <property type="entry name" value="LlgE_F_G-like_D1"/>
</dbReference>
<name>A0A4T3F557_9SPHN</name>
<gene>
    <name evidence="8" type="ORF">E5222_03410</name>
</gene>
<proteinExistence type="inferred from homology"/>
<evidence type="ECO:0000313" key="9">
    <source>
        <dbReference type="Proteomes" id="UP000309389"/>
    </source>
</evidence>
<feature type="domain" description="Flagellar hook protein FlgE/F/G-like D1" evidence="7">
    <location>
        <begin position="84"/>
        <end position="170"/>
    </location>
</feature>
<protein>
    <recommendedName>
        <fullName evidence="4">Flagellar hook protein FlgE</fullName>
    </recommendedName>
</protein>
<dbReference type="NCBIfam" id="TIGR03506">
    <property type="entry name" value="FlgEFG_subfam"/>
    <property type="match status" value="2"/>
</dbReference>
<evidence type="ECO:0000313" key="8">
    <source>
        <dbReference type="EMBL" id="TIX51514.1"/>
    </source>
</evidence>
<feature type="domain" description="Flagellar basal body rod protein N-terminal" evidence="5">
    <location>
        <begin position="4"/>
        <end position="34"/>
    </location>
</feature>
<evidence type="ECO:0000256" key="2">
    <source>
        <dbReference type="ARBA" id="ARBA00009677"/>
    </source>
</evidence>
<evidence type="ECO:0000259" key="5">
    <source>
        <dbReference type="Pfam" id="PF00460"/>
    </source>
</evidence>
<comment type="caution">
    <text evidence="8">The sequence shown here is derived from an EMBL/GenBank/DDBJ whole genome shotgun (WGS) entry which is preliminary data.</text>
</comment>
<comment type="function">
    <text evidence="4">A flexible structure which links the flagellar filament to the drive apparatus in the basal body.</text>
</comment>
<dbReference type="InterPro" id="IPR020013">
    <property type="entry name" value="Flagellar_FlgE/F/G"/>
</dbReference>
<evidence type="ECO:0000259" key="6">
    <source>
        <dbReference type="Pfam" id="PF06429"/>
    </source>
</evidence>
<comment type="similarity">
    <text evidence="2 4">Belongs to the flagella basal body rod proteins family.</text>
</comment>
<keyword evidence="8" id="KW-0969">Cilium</keyword>
<reference evidence="8 9" key="1">
    <citation type="submission" date="2019-04" db="EMBL/GenBank/DDBJ databases">
        <title>Altererythrobacter aquimixticola sp. nov., isolated from sediment of junction between the ocean and a freshwater spring.</title>
        <authorList>
            <person name="Yoon J.-H."/>
        </authorList>
    </citation>
    <scope>NUCLEOTIDE SEQUENCE [LARGE SCALE GENOMIC DNA]</scope>
    <source>
        <strain evidence="8 9">SSKS-13</strain>
    </source>
</reference>
<keyword evidence="8" id="KW-0282">Flagellum</keyword>
<dbReference type="GO" id="GO:0071978">
    <property type="term" value="P:bacterial-type flagellum-dependent swarming motility"/>
    <property type="evidence" value="ECO:0007669"/>
    <property type="project" value="TreeGrafter"/>
</dbReference>
<dbReference type="RefSeq" id="WP_136692300.1">
    <property type="nucleotide sequence ID" value="NZ_SSHH01000001.1"/>
</dbReference>
<dbReference type="GO" id="GO:0009425">
    <property type="term" value="C:bacterial-type flagellum basal body"/>
    <property type="evidence" value="ECO:0007669"/>
    <property type="project" value="UniProtKB-SubCell"/>
</dbReference>
<dbReference type="GO" id="GO:0005829">
    <property type="term" value="C:cytosol"/>
    <property type="evidence" value="ECO:0007669"/>
    <property type="project" value="TreeGrafter"/>
</dbReference>
<evidence type="ECO:0000256" key="3">
    <source>
        <dbReference type="ARBA" id="ARBA00023143"/>
    </source>
</evidence>
<keyword evidence="9" id="KW-1185">Reference proteome</keyword>
<organism evidence="8 9">
    <name type="scientific">Alteraurantiacibacter aquimixticola</name>
    <dbReference type="NCBI Taxonomy" id="2489173"/>
    <lineage>
        <taxon>Bacteria</taxon>
        <taxon>Pseudomonadati</taxon>
        <taxon>Pseudomonadota</taxon>
        <taxon>Alphaproteobacteria</taxon>
        <taxon>Sphingomonadales</taxon>
        <taxon>Erythrobacteraceae</taxon>
        <taxon>Alteraurantiacibacter</taxon>
    </lineage>
</organism>
<dbReference type="PANTHER" id="PTHR30435">
    <property type="entry name" value="FLAGELLAR PROTEIN"/>
    <property type="match status" value="1"/>
</dbReference>
<dbReference type="AlphaFoldDB" id="A0A4T3F557"/>
<dbReference type="InterPro" id="IPR037925">
    <property type="entry name" value="FlgE/F/G-like"/>
</dbReference>
<dbReference type="Pfam" id="PF22692">
    <property type="entry name" value="LlgE_F_G_D1"/>
    <property type="match status" value="1"/>
</dbReference>
<sequence>MTSFYTSLNGLKNSQTDLSTIAHNIANAETTGYKKSSVEFADIVANGSAANPRLSQGLGATVAGVNQNFGLGAIEQTGRSLDVAIDGDGFFAIRNPESGQVLFTRNGNFQIDGAGALTDFSGKTLQVFEVDATGTVINPGVTIDGMVPTVNGGGAELSSIVIEKNGLINAAYADGTTEPVGRVALATFIAPTGLKAVGSTNWETTGFSGTATFELPGNGRNGQLLSGALEKSNVDLAEEMVGLITAQRNFQANAKAIDTATQFSQTIINLRS</sequence>
<dbReference type="InterPro" id="IPR010930">
    <property type="entry name" value="Flg_bb/hook_C_dom"/>
</dbReference>
<dbReference type="GO" id="GO:0009424">
    <property type="term" value="C:bacterial-type flagellum hook"/>
    <property type="evidence" value="ECO:0007669"/>
    <property type="project" value="TreeGrafter"/>
</dbReference>
<evidence type="ECO:0000256" key="4">
    <source>
        <dbReference type="RuleBase" id="RU362116"/>
    </source>
</evidence>
<dbReference type="Proteomes" id="UP000309389">
    <property type="component" value="Unassembled WGS sequence"/>
</dbReference>
<dbReference type="Pfam" id="PF00460">
    <property type="entry name" value="Flg_bb_rod"/>
    <property type="match status" value="1"/>
</dbReference>
<dbReference type="OrthoDB" id="8372879at2"/>
<dbReference type="PANTHER" id="PTHR30435:SF1">
    <property type="entry name" value="FLAGELLAR HOOK PROTEIN FLGE"/>
    <property type="match status" value="1"/>
</dbReference>
<evidence type="ECO:0000259" key="7">
    <source>
        <dbReference type="Pfam" id="PF22692"/>
    </source>
</evidence>
<accession>A0A4T3F557</accession>
<dbReference type="SUPFAM" id="SSF117143">
    <property type="entry name" value="Flagellar hook protein flgE"/>
    <property type="match status" value="1"/>
</dbReference>
<dbReference type="InterPro" id="IPR001444">
    <property type="entry name" value="Flag_bb_rod_N"/>
</dbReference>
<comment type="subcellular location">
    <subcellularLocation>
        <location evidence="1 4">Bacterial flagellum basal body</location>
    </subcellularLocation>
</comment>
<dbReference type="EMBL" id="SSHH01000001">
    <property type="protein sequence ID" value="TIX51514.1"/>
    <property type="molecule type" value="Genomic_DNA"/>
</dbReference>
<dbReference type="Pfam" id="PF06429">
    <property type="entry name" value="Flg_bbr_C"/>
    <property type="match status" value="1"/>
</dbReference>
<feature type="domain" description="Flagellar basal-body/hook protein C-terminal" evidence="6">
    <location>
        <begin position="226"/>
        <end position="270"/>
    </location>
</feature>
<keyword evidence="8" id="KW-0966">Cell projection</keyword>
<evidence type="ECO:0000256" key="1">
    <source>
        <dbReference type="ARBA" id="ARBA00004117"/>
    </source>
</evidence>
<keyword evidence="3 4" id="KW-0975">Bacterial flagellum</keyword>